<accession>V4HGM9</accession>
<sequence>MFAEGGGHEPPGGRDLPGVTLRSPVGRAEAHTAGRTTKFPPVPVRALGRAGRVVAGHRAGCHGPPRAVADTRVASG</sequence>
<protein>
    <submittedName>
        <fullName evidence="2">Uncharacterized protein</fullName>
    </submittedName>
</protein>
<keyword evidence="3" id="KW-1185">Reference proteome</keyword>
<feature type="region of interest" description="Disordered" evidence="1">
    <location>
        <begin position="57"/>
        <end position="76"/>
    </location>
</feature>
<organism evidence="2 3">
    <name type="scientific">Candidatus Halobonum tyrrellensis G22</name>
    <dbReference type="NCBI Taxonomy" id="1324957"/>
    <lineage>
        <taxon>Archaea</taxon>
        <taxon>Methanobacteriati</taxon>
        <taxon>Methanobacteriota</taxon>
        <taxon>Stenosarchaea group</taxon>
        <taxon>Halobacteria</taxon>
        <taxon>Halobacteriales</taxon>
        <taxon>Haloferacaceae</taxon>
        <taxon>Candidatus Halobonum</taxon>
    </lineage>
</organism>
<gene>
    <name evidence="2" type="ORF">K933_04601</name>
</gene>
<dbReference type="STRING" id="1324957.K933_04601"/>
<name>V4HGM9_9EURY</name>
<dbReference type="AlphaFoldDB" id="V4HGM9"/>
<evidence type="ECO:0000256" key="1">
    <source>
        <dbReference type="SAM" id="MobiDB-lite"/>
    </source>
</evidence>
<dbReference type="Proteomes" id="UP000017840">
    <property type="component" value="Unassembled WGS sequence"/>
</dbReference>
<comment type="caution">
    <text evidence="2">The sequence shown here is derived from an EMBL/GenBank/DDBJ whole genome shotgun (WGS) entry which is preliminary data.</text>
</comment>
<evidence type="ECO:0000313" key="2">
    <source>
        <dbReference type="EMBL" id="ESP89268.1"/>
    </source>
</evidence>
<feature type="compositionally biased region" description="Gly residues" evidence="1">
    <location>
        <begin position="1"/>
        <end position="10"/>
    </location>
</feature>
<evidence type="ECO:0000313" key="3">
    <source>
        <dbReference type="Proteomes" id="UP000017840"/>
    </source>
</evidence>
<dbReference type="EMBL" id="ASGZ01000013">
    <property type="protein sequence ID" value="ESP89268.1"/>
    <property type="molecule type" value="Genomic_DNA"/>
</dbReference>
<proteinExistence type="predicted"/>
<feature type="region of interest" description="Disordered" evidence="1">
    <location>
        <begin position="1"/>
        <end position="44"/>
    </location>
</feature>
<reference evidence="2 3" key="1">
    <citation type="journal article" date="2013" name="Genome Announc.">
        <title>Draft Genome Sequence of 'Candidatus Halobonum tyrrellensis' Strain G22, Isolated from the Hypersaline Waters of Lake Tyrrell, Australia.</title>
        <authorList>
            <person name="Ugalde J.A."/>
            <person name="Narasingarao P."/>
            <person name="Kuo S."/>
            <person name="Podell S."/>
            <person name="Allen E.E."/>
        </authorList>
    </citation>
    <scope>NUCLEOTIDE SEQUENCE [LARGE SCALE GENOMIC DNA]</scope>
    <source>
        <strain evidence="2 3">G22</strain>
    </source>
</reference>